<dbReference type="Proteomes" id="UP001249851">
    <property type="component" value="Unassembled WGS sequence"/>
</dbReference>
<reference evidence="1" key="1">
    <citation type="journal article" date="2023" name="G3 (Bethesda)">
        <title>Whole genome assembly and annotation of the endangered Caribbean coral Acropora cervicornis.</title>
        <authorList>
            <person name="Selwyn J.D."/>
            <person name="Vollmer S.V."/>
        </authorList>
    </citation>
    <scope>NUCLEOTIDE SEQUENCE</scope>
    <source>
        <strain evidence="1">K2</strain>
    </source>
</reference>
<reference evidence="1" key="2">
    <citation type="journal article" date="2023" name="Science">
        <title>Genomic signatures of disease resistance in endangered staghorn corals.</title>
        <authorList>
            <person name="Vollmer S.V."/>
            <person name="Selwyn J.D."/>
            <person name="Despard B.A."/>
            <person name="Roesel C.L."/>
        </authorList>
    </citation>
    <scope>NUCLEOTIDE SEQUENCE</scope>
    <source>
        <strain evidence="1">K2</strain>
    </source>
</reference>
<name>A0AAD9VF75_ACRCE</name>
<dbReference type="EMBL" id="JARQWQ010000005">
    <property type="protein sequence ID" value="KAK2571685.1"/>
    <property type="molecule type" value="Genomic_DNA"/>
</dbReference>
<comment type="caution">
    <text evidence="1">The sequence shown here is derived from an EMBL/GenBank/DDBJ whole genome shotgun (WGS) entry which is preliminary data.</text>
</comment>
<keyword evidence="2" id="KW-1185">Reference proteome</keyword>
<evidence type="ECO:0000313" key="2">
    <source>
        <dbReference type="Proteomes" id="UP001249851"/>
    </source>
</evidence>
<gene>
    <name evidence="1" type="ORF">P5673_003059</name>
</gene>
<evidence type="ECO:0000313" key="1">
    <source>
        <dbReference type="EMBL" id="KAK2571685.1"/>
    </source>
</evidence>
<dbReference type="AlphaFoldDB" id="A0AAD9VF75"/>
<accession>A0AAD9VF75</accession>
<protein>
    <submittedName>
        <fullName evidence="1">Uncharacterized protein</fullName>
    </submittedName>
</protein>
<sequence length="88" mass="10124">MYIGRHRLSQGLCRNLCLSHSHDDDKMYKILLLSKKIGSKEINVSVSFIQEIKLAQTFLMASEQLFPGLLHHLCCDVTQCKEKSCFDH</sequence>
<organism evidence="1 2">
    <name type="scientific">Acropora cervicornis</name>
    <name type="common">Staghorn coral</name>
    <dbReference type="NCBI Taxonomy" id="6130"/>
    <lineage>
        <taxon>Eukaryota</taxon>
        <taxon>Metazoa</taxon>
        <taxon>Cnidaria</taxon>
        <taxon>Anthozoa</taxon>
        <taxon>Hexacorallia</taxon>
        <taxon>Scleractinia</taxon>
        <taxon>Astrocoeniina</taxon>
        <taxon>Acroporidae</taxon>
        <taxon>Acropora</taxon>
    </lineage>
</organism>
<proteinExistence type="predicted"/>